<sequence>MTTIKRLIVLGFSVSCFSVIGAERTVYDAETIDRCASEIKEFSEEQKNIKVPMFTGTQSQVEFIDMDLTRLLCYMDLNGSVDMSSDFFGDGFTVDYVRPGFKIAVYFSKIEGGSFVTITKFNGEDVHPIGVAANFPTLQGVVRQPVNQL</sequence>
<organism evidence="1 2">
    <name type="scientific">BD1-7 clade bacterium</name>
    <dbReference type="NCBI Taxonomy" id="2029982"/>
    <lineage>
        <taxon>Bacteria</taxon>
        <taxon>Pseudomonadati</taxon>
        <taxon>Pseudomonadota</taxon>
        <taxon>Gammaproteobacteria</taxon>
        <taxon>Cellvibrionales</taxon>
        <taxon>Spongiibacteraceae</taxon>
        <taxon>BD1-7 clade</taxon>
    </lineage>
</organism>
<name>A0A5S9N437_9GAMM</name>
<dbReference type="Proteomes" id="UP000434580">
    <property type="component" value="Unassembled WGS sequence"/>
</dbReference>
<evidence type="ECO:0000313" key="2">
    <source>
        <dbReference type="Proteomes" id="UP000434580"/>
    </source>
</evidence>
<gene>
    <name evidence="1" type="ORF">DPBNPPHM_00151</name>
</gene>
<reference evidence="1 2" key="1">
    <citation type="submission" date="2019-11" db="EMBL/GenBank/DDBJ databases">
        <authorList>
            <person name="Holert J."/>
        </authorList>
    </citation>
    <scope>NUCLEOTIDE SEQUENCE [LARGE SCALE GENOMIC DNA]</scope>
    <source>
        <strain evidence="1">BC5_2</strain>
    </source>
</reference>
<protein>
    <submittedName>
        <fullName evidence="1">Uncharacterized protein</fullName>
    </submittedName>
</protein>
<evidence type="ECO:0000313" key="1">
    <source>
        <dbReference type="EMBL" id="CAA0079532.1"/>
    </source>
</evidence>
<dbReference type="EMBL" id="CACSII010000001">
    <property type="protein sequence ID" value="CAA0079532.1"/>
    <property type="molecule type" value="Genomic_DNA"/>
</dbReference>
<dbReference type="AlphaFoldDB" id="A0A5S9N437"/>
<proteinExistence type="predicted"/>
<accession>A0A5S9N437</accession>